<evidence type="ECO:0000313" key="2">
    <source>
        <dbReference type="Proteomes" id="UP000030686"/>
    </source>
</evidence>
<dbReference type="AlphaFoldDB" id="W6Q2S1"/>
<evidence type="ECO:0000313" key="1">
    <source>
        <dbReference type="EMBL" id="CDM28514.1"/>
    </source>
</evidence>
<accession>W6Q2S1</accession>
<dbReference type="OrthoDB" id="5404599at2759"/>
<keyword evidence="2" id="KW-1185">Reference proteome</keyword>
<gene>
    <name evidence="1" type="ORF">PROQFM164_S01g002325</name>
</gene>
<dbReference type="EMBL" id="HG792015">
    <property type="protein sequence ID" value="CDM28514.1"/>
    <property type="molecule type" value="Genomic_DNA"/>
</dbReference>
<dbReference type="Proteomes" id="UP000030686">
    <property type="component" value="Unassembled WGS sequence"/>
</dbReference>
<sequence>MADPVRESIKQVDENTWLTGDLILHSSSGPSDVSSWRNVRGYYVSFCPWSEAYFKIPRVIHETKDNTRSYLFMTRVPGRTLAVAWPTLDDAWKHHYVEEVVNICETLVGWESPMFGGVDGKNLTDHHLIDRDMCCNILCRCDLYISGVESL</sequence>
<reference evidence="1" key="1">
    <citation type="journal article" date="2014" name="Nat. Commun.">
        <title>Multiple recent horizontal transfers of a large genomic region in cheese making fungi.</title>
        <authorList>
            <person name="Cheeseman K."/>
            <person name="Ropars J."/>
            <person name="Renault P."/>
            <person name="Dupont J."/>
            <person name="Gouzy J."/>
            <person name="Branca A."/>
            <person name="Abraham A.L."/>
            <person name="Ceppi M."/>
            <person name="Conseiller E."/>
            <person name="Debuchy R."/>
            <person name="Malagnac F."/>
            <person name="Goarin A."/>
            <person name="Silar P."/>
            <person name="Lacoste S."/>
            <person name="Sallet E."/>
            <person name="Bensimon A."/>
            <person name="Giraud T."/>
            <person name="Brygoo Y."/>
        </authorList>
    </citation>
    <scope>NUCLEOTIDE SEQUENCE [LARGE SCALE GENOMIC DNA]</scope>
    <source>
        <strain evidence="1">FM164</strain>
    </source>
</reference>
<name>W6Q2S1_PENRF</name>
<protein>
    <submittedName>
        <fullName evidence="1">Genomic scaffold, ProqFM164S01</fullName>
    </submittedName>
</protein>
<organism evidence="1 2">
    <name type="scientific">Penicillium roqueforti (strain FM164)</name>
    <dbReference type="NCBI Taxonomy" id="1365484"/>
    <lineage>
        <taxon>Eukaryota</taxon>
        <taxon>Fungi</taxon>
        <taxon>Dikarya</taxon>
        <taxon>Ascomycota</taxon>
        <taxon>Pezizomycotina</taxon>
        <taxon>Eurotiomycetes</taxon>
        <taxon>Eurotiomycetidae</taxon>
        <taxon>Eurotiales</taxon>
        <taxon>Aspergillaceae</taxon>
        <taxon>Penicillium</taxon>
    </lineage>
</organism>
<proteinExistence type="predicted"/>